<dbReference type="InterPro" id="IPR008915">
    <property type="entry name" value="Peptidase_M50"/>
</dbReference>
<dbReference type="Proteomes" id="UP001198565">
    <property type="component" value="Unassembled WGS sequence"/>
</dbReference>
<dbReference type="InterPro" id="IPR016483">
    <property type="entry name" value="UCP006404_Pept_M50_CBS"/>
</dbReference>
<evidence type="ECO:0000256" key="8">
    <source>
        <dbReference type="ARBA" id="ARBA00022801"/>
    </source>
</evidence>
<keyword evidence="3 14" id="KW-1003">Cell membrane</keyword>
<feature type="transmembrane region" description="Helical" evidence="14">
    <location>
        <begin position="21"/>
        <end position="41"/>
    </location>
</feature>
<keyword evidence="6 14" id="KW-0479">Metal-binding</keyword>
<evidence type="ECO:0000256" key="1">
    <source>
        <dbReference type="ARBA" id="ARBA00004651"/>
    </source>
</evidence>
<feature type="transmembrane region" description="Helical" evidence="14">
    <location>
        <begin position="215"/>
        <end position="232"/>
    </location>
</feature>
<organism evidence="16 17">
    <name type="scientific">Streptantibioticus parmotrematis</name>
    <dbReference type="NCBI Taxonomy" id="2873249"/>
    <lineage>
        <taxon>Bacteria</taxon>
        <taxon>Bacillati</taxon>
        <taxon>Actinomycetota</taxon>
        <taxon>Actinomycetes</taxon>
        <taxon>Kitasatosporales</taxon>
        <taxon>Streptomycetaceae</taxon>
        <taxon>Streptantibioticus</taxon>
    </lineage>
</organism>
<dbReference type="Pfam" id="PF02163">
    <property type="entry name" value="Peptidase_M50"/>
    <property type="match status" value="2"/>
</dbReference>
<keyword evidence="4 14" id="KW-0645">Protease</keyword>
<keyword evidence="13 14" id="KW-0472">Membrane</keyword>
<feature type="transmembrane region" description="Helical" evidence="14">
    <location>
        <begin position="187"/>
        <end position="209"/>
    </location>
</feature>
<evidence type="ECO:0000256" key="4">
    <source>
        <dbReference type="ARBA" id="ARBA00022670"/>
    </source>
</evidence>
<evidence type="ECO:0000313" key="17">
    <source>
        <dbReference type="Proteomes" id="UP001198565"/>
    </source>
</evidence>
<feature type="domain" description="Peptidase M50" evidence="15">
    <location>
        <begin position="57"/>
        <end position="127"/>
    </location>
</feature>
<dbReference type="RefSeq" id="WP_222981090.1">
    <property type="nucleotide sequence ID" value="NZ_JAINVZ010000023.1"/>
</dbReference>
<evidence type="ECO:0000256" key="12">
    <source>
        <dbReference type="ARBA" id="ARBA00023122"/>
    </source>
</evidence>
<reference evidence="16 17" key="1">
    <citation type="submission" date="2021-08" db="EMBL/GenBank/DDBJ databases">
        <title>Streptomyces sp. PTM05 isolated from lichen.</title>
        <authorList>
            <person name="Somphong A."/>
            <person name="Phongsopitanun W."/>
            <person name="Tanasupawat S."/>
        </authorList>
    </citation>
    <scope>NUCLEOTIDE SEQUENCE [LARGE SCALE GENOMIC DNA]</scope>
    <source>
        <strain evidence="16 17">Ptm05</strain>
    </source>
</reference>
<accession>A0ABS7QYT0</accession>
<keyword evidence="9 14" id="KW-0862">Zinc</keyword>
<evidence type="ECO:0000256" key="14">
    <source>
        <dbReference type="PIRNR" id="PIRNR006404"/>
    </source>
</evidence>
<evidence type="ECO:0000313" key="16">
    <source>
        <dbReference type="EMBL" id="MBY8888373.1"/>
    </source>
</evidence>
<dbReference type="SUPFAM" id="SSF54631">
    <property type="entry name" value="CBS-domain pair"/>
    <property type="match status" value="1"/>
</dbReference>
<evidence type="ECO:0000256" key="13">
    <source>
        <dbReference type="ARBA" id="ARBA00023136"/>
    </source>
</evidence>
<evidence type="ECO:0000256" key="3">
    <source>
        <dbReference type="ARBA" id="ARBA00022475"/>
    </source>
</evidence>
<evidence type="ECO:0000256" key="7">
    <source>
        <dbReference type="ARBA" id="ARBA00022737"/>
    </source>
</evidence>
<evidence type="ECO:0000256" key="10">
    <source>
        <dbReference type="ARBA" id="ARBA00022989"/>
    </source>
</evidence>
<comment type="subcellular location">
    <subcellularLocation>
        <location evidence="1 14">Cell membrane</location>
        <topology evidence="1 14">Multi-pass membrane protein</topology>
    </subcellularLocation>
</comment>
<keyword evidence="8 14" id="KW-0378">Hydrolase</keyword>
<sequence>MNGSAPLGRVLGVPLRVHWSAPVLVLFLGLGLAGQTLPAWVPGRSRAVYDTAGLVGALLLIASLLLHEAAHALTARRFGVRVDDITVWGLGGVTRMGRPATPGGELTVALAGPLASLVTGGVAVAAGFGAREVLGWAVPAAVLVWTGWLNVLLAAFNLLPAAPLDGGRVLQAAVWWRRGDRERAERVAGRAGQVAGLALAAAGFAMVLYGDDSGLWLALVGLFVWSAAIAQVRRAALVGALRGVRVGRLMSAAPEAVPEWLTVERFLAASAGRGQRAVVPLVDFEGRPSGVVDARRLALVPAGRRDEVRLRDAAVPLTWCTLAAPDDELVAVLERAGATPPVLVVQDGRLVGVVSAETISRAALQRLPERTPRAS</sequence>
<keyword evidence="7" id="KW-0677">Repeat</keyword>
<keyword evidence="12" id="KW-0129">CBS domain</keyword>
<proteinExistence type="inferred from homology"/>
<comment type="similarity">
    <text evidence="2 14">Belongs to the peptidase M50B family.</text>
</comment>
<keyword evidence="11 14" id="KW-0482">Metalloprotease</keyword>
<feature type="transmembrane region" description="Helical" evidence="14">
    <location>
        <begin position="106"/>
        <end position="130"/>
    </location>
</feature>
<evidence type="ECO:0000259" key="15">
    <source>
        <dbReference type="Pfam" id="PF02163"/>
    </source>
</evidence>
<feature type="transmembrane region" description="Helical" evidence="14">
    <location>
        <begin position="47"/>
        <end position="67"/>
    </location>
</feature>
<name>A0ABS7QYT0_9ACTN</name>
<feature type="domain" description="Peptidase M50" evidence="15">
    <location>
        <begin position="140"/>
        <end position="195"/>
    </location>
</feature>
<evidence type="ECO:0000256" key="6">
    <source>
        <dbReference type="ARBA" id="ARBA00022723"/>
    </source>
</evidence>
<keyword evidence="17" id="KW-1185">Reference proteome</keyword>
<dbReference type="PANTHER" id="PTHR39188:SF3">
    <property type="entry name" value="STAGE IV SPORULATION PROTEIN FB"/>
    <property type="match status" value="1"/>
</dbReference>
<evidence type="ECO:0000256" key="9">
    <source>
        <dbReference type="ARBA" id="ARBA00022833"/>
    </source>
</evidence>
<dbReference type="PIRSF" id="PIRSF006404">
    <property type="entry name" value="UCP006404_Pept_M50_CBS"/>
    <property type="match status" value="1"/>
</dbReference>
<dbReference type="EMBL" id="JAINVZ010000023">
    <property type="protein sequence ID" value="MBY8888373.1"/>
    <property type="molecule type" value="Genomic_DNA"/>
</dbReference>
<comment type="cofactor">
    <cofactor evidence="14">
        <name>Zn(2+)</name>
        <dbReference type="ChEBI" id="CHEBI:29105"/>
    </cofactor>
    <text evidence="14">Binds 1 zinc ion per subunit.</text>
</comment>
<evidence type="ECO:0000256" key="5">
    <source>
        <dbReference type="ARBA" id="ARBA00022692"/>
    </source>
</evidence>
<comment type="caution">
    <text evidence="16">The sequence shown here is derived from an EMBL/GenBank/DDBJ whole genome shotgun (WGS) entry which is preliminary data.</text>
</comment>
<dbReference type="InterPro" id="IPR046342">
    <property type="entry name" value="CBS_dom_sf"/>
</dbReference>
<evidence type="ECO:0000256" key="2">
    <source>
        <dbReference type="ARBA" id="ARBA00007931"/>
    </source>
</evidence>
<dbReference type="PANTHER" id="PTHR39188">
    <property type="entry name" value="MEMBRANE-ASSOCIATED ZINC METALLOPROTEASE M50B"/>
    <property type="match status" value="1"/>
</dbReference>
<keyword evidence="10 14" id="KW-1133">Transmembrane helix</keyword>
<feature type="transmembrane region" description="Helical" evidence="14">
    <location>
        <begin position="136"/>
        <end position="159"/>
    </location>
</feature>
<keyword evidence="5 14" id="KW-0812">Transmembrane</keyword>
<protein>
    <recommendedName>
        <fullName evidence="14">Zinc metalloprotease</fullName>
    </recommendedName>
</protein>
<gene>
    <name evidence="16" type="ORF">K7472_26545</name>
</gene>
<evidence type="ECO:0000256" key="11">
    <source>
        <dbReference type="ARBA" id="ARBA00023049"/>
    </source>
</evidence>